<feature type="active site" description="Proton donor/acceptor" evidence="7">
    <location>
        <position position="1061"/>
    </location>
</feature>
<evidence type="ECO:0000256" key="5">
    <source>
        <dbReference type="ARBA" id="ARBA00022833"/>
    </source>
</evidence>
<evidence type="ECO:0000256" key="7">
    <source>
        <dbReference type="PROSITE-ProRule" id="PRU01379"/>
    </source>
</evidence>
<dbReference type="GO" id="GO:0008270">
    <property type="term" value="F:zinc ion binding"/>
    <property type="evidence" value="ECO:0007669"/>
    <property type="project" value="InterPro"/>
</dbReference>
<dbReference type="EMBL" id="JAAIWM010000003">
    <property type="protein sequence ID" value="NEY72275.1"/>
    <property type="molecule type" value="Genomic_DNA"/>
</dbReference>
<evidence type="ECO:0000256" key="2">
    <source>
        <dbReference type="ARBA" id="ARBA00005988"/>
    </source>
</evidence>
<dbReference type="Pfam" id="PF00246">
    <property type="entry name" value="Peptidase_M14"/>
    <property type="match status" value="1"/>
</dbReference>
<keyword evidence="10" id="KW-1185">Reference proteome</keyword>
<dbReference type="SUPFAM" id="SSF53187">
    <property type="entry name" value="Zn-dependent exopeptidases"/>
    <property type="match status" value="1"/>
</dbReference>
<dbReference type="InterPro" id="IPR000834">
    <property type="entry name" value="Peptidase_M14"/>
</dbReference>
<evidence type="ECO:0000256" key="6">
    <source>
        <dbReference type="ARBA" id="ARBA00023049"/>
    </source>
</evidence>
<dbReference type="GO" id="GO:0006508">
    <property type="term" value="P:proteolysis"/>
    <property type="evidence" value="ECO:0007669"/>
    <property type="project" value="UniProtKB-KW"/>
</dbReference>
<keyword evidence="5" id="KW-0862">Zinc</keyword>
<organism evidence="9 10">
    <name type="scientific">Bacillus mesophilus</name>
    <dbReference type="NCBI Taxonomy" id="1808955"/>
    <lineage>
        <taxon>Bacteria</taxon>
        <taxon>Bacillati</taxon>
        <taxon>Bacillota</taxon>
        <taxon>Bacilli</taxon>
        <taxon>Bacillales</taxon>
        <taxon>Bacillaceae</taxon>
        <taxon>Bacillus</taxon>
    </lineage>
</organism>
<keyword evidence="6" id="KW-0482">Metalloprotease</keyword>
<dbReference type="GO" id="GO:0004181">
    <property type="term" value="F:metallocarboxypeptidase activity"/>
    <property type="evidence" value="ECO:0007669"/>
    <property type="project" value="InterPro"/>
</dbReference>
<dbReference type="Proteomes" id="UP000481043">
    <property type="component" value="Unassembled WGS sequence"/>
</dbReference>
<sequence>MGKKITALFLILLLLANQVHLIVSATSNITVENGSDSIEYYQVNVNTELLDSEGRISGVLQKDAIIRGVQENEKILLLLGETQQFLDIQNVTLLENYEDNGEHLNEESSSTSIGEIISANQIDILSLNEEKILLHLSPNQKIQVISTENNYYKIDFAGTMGRILLNDSIQFSPLGESGNLGEESTENKQAELENTTNLEQQNEEQTITTIIAENIVKVNSTFTKETQFFEVTKRTAIYVKVDGTLIRMGAVDQGQMYERLNRDLSSWHQIKFGDGIGYVKAEYTIPANGSQIKNKNVSYSNSGYHFKPKLNIAVYDTSSGSSIQFASIYEGVTYPLIADIGDWYRVDIAGRIGFVRERDVVRTPSIYDTHFEVIARAAIYVKEGDSLVRVGAVDEGQVYPRLNRDVSGWQQIAFGNKIGYVRSEYTKPGDASKIQNLNTAYKNPNLTFKPKLNIAVYDTSSGTSVQFASLYEGITYPFFANIGDWYRVDVAGRIGYIRERDVERTFSNYDTHFEVTTRTAVYIKEGDQLIRAGAVDVGQVYPRLNRDVSSWQQISFGNGIGYIRSQYTKPGDASKIQNLNTLYKNSNLVFKPKLNIAVYDTSSGSSVQFASLYEGVTYPLIADIGDWYRVDIAGRTGYIRERDVELIFTEDTQYFEVLTRTAIYIKEGGVLVKVGAVDQGEMYPRSNRDLSSWHQVKFGNGIGYVNSIYTKPADGSKIKNLNNSEPNSSVSAKPKLNIAVYDNTSGQMVRFASLYQGKVYPIIEDIGSWLKVDLAGRIGYIAKSNVDLIYTPTDVVNPKQEYTYEEMRRDLLLIQNIYPGLVELKTIGKSVDGRNIYAIKVGKGSTEIFFNASHHGREHITTNLVMEMIDQYTRNYALGGTFGGYNVKQILDNTSIWFVPMVNPDGVTLVQRGHTTAKNPDYVLKLNNNNLDFSSWKANIRGVDLNRQYPADWENIRNNPGVPGPQNYKGTAPLTEPEVVALYNFVLNHNFKTAVSYHSSGEILYWHFHQSGARMERDYQIAKAISNQTGYRIVDPVSNPSGGGFTDWFISTRLQPGFTPEVSPYTYGQPVPLSNYDAIWLENRSVGLMLAKEAFERN</sequence>
<dbReference type="AlphaFoldDB" id="A0A6M0Q7G3"/>
<name>A0A6M0Q7G3_9BACI</name>
<evidence type="ECO:0000256" key="4">
    <source>
        <dbReference type="ARBA" id="ARBA00022801"/>
    </source>
</evidence>
<accession>A0A6M0Q7G3</accession>
<dbReference type="PRINTS" id="PR00765">
    <property type="entry name" value="CRBOXYPTASEA"/>
</dbReference>
<comment type="cofactor">
    <cofactor evidence="1">
        <name>Zn(2+)</name>
        <dbReference type="ChEBI" id="CHEBI:29105"/>
    </cofactor>
</comment>
<evidence type="ECO:0000313" key="10">
    <source>
        <dbReference type="Proteomes" id="UP000481043"/>
    </source>
</evidence>
<reference evidence="9 10" key="1">
    <citation type="submission" date="2020-02" db="EMBL/GenBank/DDBJ databases">
        <title>Bacillus aquiflavi sp. nov., isolated from yellow water of strong flavor Chinese baijiu in Yibin region of China.</title>
        <authorList>
            <person name="Xie J."/>
        </authorList>
    </citation>
    <scope>NUCLEOTIDE SEQUENCE [LARGE SCALE GENOMIC DNA]</scope>
    <source>
        <strain evidence="9 10">SA4</strain>
    </source>
</reference>
<comment type="caution">
    <text evidence="9">The sequence shown here is derived from an EMBL/GenBank/DDBJ whole genome shotgun (WGS) entry which is preliminary data.</text>
</comment>
<dbReference type="PANTHER" id="PTHR11705:SF143">
    <property type="entry name" value="SLL0236 PROTEIN"/>
    <property type="match status" value="1"/>
</dbReference>
<evidence type="ECO:0000256" key="1">
    <source>
        <dbReference type="ARBA" id="ARBA00001947"/>
    </source>
</evidence>
<evidence type="ECO:0000256" key="3">
    <source>
        <dbReference type="ARBA" id="ARBA00022670"/>
    </source>
</evidence>
<dbReference type="InterPro" id="IPR034274">
    <property type="entry name" value="ENP1_M14_CPD"/>
</dbReference>
<evidence type="ECO:0000313" key="9">
    <source>
        <dbReference type="EMBL" id="NEY72275.1"/>
    </source>
</evidence>
<dbReference type="GO" id="GO:0005615">
    <property type="term" value="C:extracellular space"/>
    <property type="evidence" value="ECO:0007669"/>
    <property type="project" value="TreeGrafter"/>
</dbReference>
<comment type="similarity">
    <text evidence="2 7">Belongs to the peptidase M14 family.</text>
</comment>
<feature type="domain" description="Peptidase M14" evidence="8">
    <location>
        <begin position="800"/>
        <end position="1094"/>
    </location>
</feature>
<evidence type="ECO:0000259" key="8">
    <source>
        <dbReference type="PROSITE" id="PS52035"/>
    </source>
</evidence>
<dbReference type="RefSeq" id="WP_163179727.1">
    <property type="nucleotide sequence ID" value="NZ_JAAIWM010000003.1"/>
</dbReference>
<dbReference type="Gene3D" id="3.40.630.10">
    <property type="entry name" value="Zn peptidases"/>
    <property type="match status" value="1"/>
</dbReference>
<proteinExistence type="inferred from homology"/>
<protein>
    <recommendedName>
        <fullName evidence="8">Peptidase M14 domain-containing protein</fullName>
    </recommendedName>
</protein>
<dbReference type="SMART" id="SM00631">
    <property type="entry name" value="Zn_pept"/>
    <property type="match status" value="1"/>
</dbReference>
<dbReference type="PROSITE" id="PS52035">
    <property type="entry name" value="PEPTIDASE_M14"/>
    <property type="match status" value="1"/>
</dbReference>
<gene>
    <name evidence="9" type="ORF">G4D63_11115</name>
</gene>
<dbReference type="CDD" id="cd06229">
    <property type="entry name" value="M14_Endopeptidase_I"/>
    <property type="match status" value="1"/>
</dbReference>
<keyword evidence="4" id="KW-0378">Hydrolase</keyword>
<keyword evidence="3" id="KW-0645">Protease</keyword>
<dbReference type="PANTHER" id="PTHR11705">
    <property type="entry name" value="PROTEASE FAMILY M14 CARBOXYPEPTIDASE A,B"/>
    <property type="match status" value="1"/>
</dbReference>